<sequence>MTIKINNLFFVCLSFFGIVLSSSQVIVNLGLSSIIQYISYFMLMLCVFLTLIKSTFNVFANRIIYFLIISFLFIIGINLQNLPLSRKIYLSFSMLIISSLSTLPIKLINNLSDLRRISYYLLHSIFLSVFLGLVFKISLVTVAVEGIGFSYGFNGGLTHKNFYAITILVSYILLYVSRKYDAKHQIDSFVLWLDLFLLLISNTRTVYIILVVFWIIINRNFINNIKKEHRLVVTATIIVISLLALTFFFKHITNNSESYSHRVLGVVNFFKYYESDRFHLFFGDAELAFGNTTKGYGHNIRSVLGWDGTVEMPLLSVMIKNGYVGLVGYIIVLFKFISSIISVKNSTKKNIGLSIFIPLLLSATVENYIVNISFVFMPVCFCILCSIKNIKLVNNRK</sequence>
<reference evidence="1" key="1">
    <citation type="submission" date="2019-04" db="EMBL/GenBank/DDBJ databases">
        <authorList>
            <consortium name="Pathogen Informatics"/>
        </authorList>
    </citation>
    <scope>NUCLEOTIDE SEQUENCE</scope>
    <source>
        <strain evidence="1">GPSC14</strain>
    </source>
</reference>
<proteinExistence type="predicted"/>
<dbReference type="RefSeq" id="WP_001842762.1">
    <property type="nucleotide sequence ID" value="NZ_CGWU01000009.1"/>
</dbReference>
<evidence type="ECO:0000313" key="1">
    <source>
        <dbReference type="EMBL" id="VNP80402.1"/>
    </source>
</evidence>
<name>A0A4I2LLJ7_STREE</name>
<dbReference type="AlphaFoldDB" id="A0A4I2LLJ7"/>
<dbReference type="EMBL" id="CAATHB010000006">
    <property type="protein sequence ID" value="VNP80402.1"/>
    <property type="molecule type" value="Genomic_DNA"/>
</dbReference>
<dbReference type="NCBIfam" id="NF041436">
    <property type="entry name" value="Wzy_Strepto"/>
    <property type="match status" value="1"/>
</dbReference>
<gene>
    <name evidence="1" type="primary">wzy</name>
    <name evidence="1" type="ORF">SAMEA2554238_00784</name>
</gene>
<organism evidence="1">
    <name type="scientific">Streptococcus pneumoniae</name>
    <dbReference type="NCBI Taxonomy" id="1313"/>
    <lineage>
        <taxon>Bacteria</taxon>
        <taxon>Bacillati</taxon>
        <taxon>Bacillota</taxon>
        <taxon>Bacilli</taxon>
        <taxon>Lactobacillales</taxon>
        <taxon>Streptococcaceae</taxon>
        <taxon>Streptococcus</taxon>
    </lineage>
</organism>
<accession>A0A4I2LLJ7</accession>
<protein>
    <submittedName>
        <fullName evidence="1">Oligosaccharide repeat unit polymerase Wzy</fullName>
    </submittedName>
</protein>